<sequence>YCTELEEAYKEEPKLSYLFSYFGRYCACELYAPEYFKDGCKFSPYVFKYRSDAEEIYHLLFEGQMYERAKENFEKLYDILN</sequence>
<protein>
    <submittedName>
        <fullName evidence="1">Uncharacterized protein</fullName>
    </submittedName>
</protein>
<reference evidence="1 2" key="1">
    <citation type="submission" date="2020-08" db="EMBL/GenBank/DDBJ databases">
        <title>Genome public.</title>
        <authorList>
            <person name="Liu C."/>
            <person name="Sun Q."/>
        </authorList>
    </citation>
    <scope>NUCLEOTIDE SEQUENCE [LARGE SCALE GENOMIC DNA]</scope>
    <source>
        <strain evidence="1 2">M29</strain>
    </source>
</reference>
<name>A0ABR7IMI2_9FIRM</name>
<comment type="caution">
    <text evidence="1">The sequence shown here is derived from an EMBL/GenBank/DDBJ whole genome shotgun (WGS) entry which is preliminary data.</text>
</comment>
<organism evidence="1 2">
    <name type="scientific">Blautia difficilis</name>
    <dbReference type="NCBI Taxonomy" id="2763027"/>
    <lineage>
        <taxon>Bacteria</taxon>
        <taxon>Bacillati</taxon>
        <taxon>Bacillota</taxon>
        <taxon>Clostridia</taxon>
        <taxon>Lachnospirales</taxon>
        <taxon>Lachnospiraceae</taxon>
        <taxon>Blautia</taxon>
    </lineage>
</organism>
<feature type="non-terminal residue" evidence="1">
    <location>
        <position position="1"/>
    </location>
</feature>
<keyword evidence="2" id="KW-1185">Reference proteome</keyword>
<dbReference type="EMBL" id="JACOQG010000054">
    <property type="protein sequence ID" value="MBC5781164.1"/>
    <property type="molecule type" value="Genomic_DNA"/>
</dbReference>
<dbReference type="Proteomes" id="UP000649826">
    <property type="component" value="Unassembled WGS sequence"/>
</dbReference>
<proteinExistence type="predicted"/>
<dbReference type="RefSeq" id="WP_186995688.1">
    <property type="nucleotide sequence ID" value="NZ_JACOQG010000054.1"/>
</dbReference>
<evidence type="ECO:0000313" key="2">
    <source>
        <dbReference type="Proteomes" id="UP000649826"/>
    </source>
</evidence>
<gene>
    <name evidence="1" type="ORF">H8Z82_16270</name>
</gene>
<evidence type="ECO:0000313" key="1">
    <source>
        <dbReference type="EMBL" id="MBC5781164.1"/>
    </source>
</evidence>
<accession>A0ABR7IMI2</accession>